<dbReference type="Proteomes" id="UP000565205">
    <property type="component" value="Unassembled WGS sequence"/>
</dbReference>
<reference evidence="2 4" key="2">
    <citation type="submission" date="2020-08" db="EMBL/GenBank/DDBJ databases">
        <title>Genomic Encyclopedia of Type Strains, Phase III (KMG-III): the genomes of soil and plant-associated and newly described type strains.</title>
        <authorList>
            <person name="Whitman W."/>
        </authorList>
    </citation>
    <scope>NUCLEOTIDE SEQUENCE [LARGE SCALE GENOMIC DNA]</scope>
    <source>
        <strain evidence="2 4">CECT 8088</strain>
    </source>
</reference>
<evidence type="ECO:0000313" key="2">
    <source>
        <dbReference type="EMBL" id="MBB3175237.1"/>
    </source>
</evidence>
<evidence type="ECO:0000313" key="5">
    <source>
        <dbReference type="Proteomes" id="UP000565205"/>
    </source>
</evidence>
<keyword evidence="4" id="KW-1185">Reference proteome</keyword>
<gene>
    <name evidence="2" type="ORF">FHR90_003091</name>
    <name evidence="3" type="ORF">HUK83_01190</name>
</gene>
<dbReference type="EMBL" id="JACHXV010000022">
    <property type="protein sequence ID" value="MBB3175237.1"/>
    <property type="molecule type" value="Genomic_DNA"/>
</dbReference>
<name>A0A839UZB5_9PROT</name>
<dbReference type="EMBL" id="JABXXQ010000007">
    <property type="protein sequence ID" value="NVN28963.1"/>
    <property type="molecule type" value="Genomic_DNA"/>
</dbReference>
<reference evidence="3 5" key="1">
    <citation type="submission" date="2020-06" db="EMBL/GenBank/DDBJ databases">
        <title>Description of novel acetic acid bacteria.</title>
        <authorList>
            <person name="Sombolestani A."/>
        </authorList>
    </citation>
    <scope>NUCLEOTIDE SEQUENCE [LARGE SCALE GENOMIC DNA]</scope>
    <source>
        <strain evidence="3 5">LMG 26838</strain>
    </source>
</reference>
<organism evidence="2 4">
    <name type="scientific">Endobacter medicaginis</name>
    <dbReference type="NCBI Taxonomy" id="1181271"/>
    <lineage>
        <taxon>Bacteria</taxon>
        <taxon>Pseudomonadati</taxon>
        <taxon>Pseudomonadota</taxon>
        <taxon>Alphaproteobacteria</taxon>
        <taxon>Acetobacterales</taxon>
        <taxon>Acetobacteraceae</taxon>
        <taxon>Endobacter</taxon>
    </lineage>
</organism>
<dbReference type="Proteomes" id="UP000557688">
    <property type="component" value="Unassembled WGS sequence"/>
</dbReference>
<dbReference type="AlphaFoldDB" id="A0A839UZB5"/>
<dbReference type="RefSeq" id="WP_176621697.1">
    <property type="nucleotide sequence ID" value="NZ_JABXXQ010000007.1"/>
</dbReference>
<evidence type="ECO:0000313" key="4">
    <source>
        <dbReference type="Proteomes" id="UP000557688"/>
    </source>
</evidence>
<feature type="chain" id="PRO_5036418319" evidence="1">
    <location>
        <begin position="23"/>
        <end position="135"/>
    </location>
</feature>
<feature type="signal peptide" evidence="1">
    <location>
        <begin position="1"/>
        <end position="22"/>
    </location>
</feature>
<keyword evidence="1" id="KW-0732">Signal</keyword>
<proteinExistence type="predicted"/>
<accession>A0A839UZB5</accession>
<sequence length="135" mass="14587">MRALIASAGLALALATIAPVIAAAPSPDRAAHTVSDYIRNGTLRDQVWHECINDRTYENYPDCKNVTVANTVVSAPPMPGDSSDFMTQPKTYEKDAITRRLTLSRCFDPGWVVRSPKAWCNAAVQAQKAAGPNGQ</sequence>
<evidence type="ECO:0000256" key="1">
    <source>
        <dbReference type="SAM" id="SignalP"/>
    </source>
</evidence>
<comment type="caution">
    <text evidence="2">The sequence shown here is derived from an EMBL/GenBank/DDBJ whole genome shotgun (WGS) entry which is preliminary data.</text>
</comment>
<protein>
    <submittedName>
        <fullName evidence="3">Entry exclusion protein</fullName>
    </submittedName>
</protein>
<evidence type="ECO:0000313" key="3">
    <source>
        <dbReference type="EMBL" id="NVN28963.1"/>
    </source>
</evidence>